<dbReference type="GO" id="GO:0004190">
    <property type="term" value="F:aspartic-type endopeptidase activity"/>
    <property type="evidence" value="ECO:0007669"/>
    <property type="project" value="InterPro"/>
</dbReference>
<dbReference type="InterPro" id="IPR021109">
    <property type="entry name" value="Peptidase_aspartic_dom_sf"/>
</dbReference>
<evidence type="ECO:0008006" key="3">
    <source>
        <dbReference type="Google" id="ProtNLM"/>
    </source>
</evidence>
<evidence type="ECO:0000313" key="2">
    <source>
        <dbReference type="Proteomes" id="UP000801492"/>
    </source>
</evidence>
<dbReference type="PROSITE" id="PS00141">
    <property type="entry name" value="ASP_PROTEASE"/>
    <property type="match status" value="1"/>
</dbReference>
<dbReference type="EMBL" id="VTPC01067069">
    <property type="protein sequence ID" value="KAF2889412.1"/>
    <property type="molecule type" value="Genomic_DNA"/>
</dbReference>
<dbReference type="SUPFAM" id="SSF50630">
    <property type="entry name" value="Acid proteases"/>
    <property type="match status" value="1"/>
</dbReference>
<proteinExistence type="predicted"/>
<keyword evidence="2" id="KW-1185">Reference proteome</keyword>
<dbReference type="Gene3D" id="2.40.70.10">
    <property type="entry name" value="Acid Proteases"/>
    <property type="match status" value="1"/>
</dbReference>
<dbReference type="Proteomes" id="UP000801492">
    <property type="component" value="Unassembled WGS sequence"/>
</dbReference>
<protein>
    <recommendedName>
        <fullName evidence="3">Retropepsins domain-containing protein</fullName>
    </recommendedName>
</protein>
<name>A0A8K0CQD6_IGNLU</name>
<gene>
    <name evidence="1" type="ORF">ILUMI_16760</name>
</gene>
<dbReference type="GO" id="GO:0006508">
    <property type="term" value="P:proteolysis"/>
    <property type="evidence" value="ECO:0007669"/>
    <property type="project" value="InterPro"/>
</dbReference>
<sequence>MSDDIKIYIGGVETSVLIDSGATCNILDGNTWNSLKQNKIKCKTELTDVKIQGYSQNGNLKVLGKLKHFQLHIPLNNKITPVIQPLRRVPIALQEKADKKLQQMELDAIIEKVEHPTN</sequence>
<accession>A0A8K0CQD6</accession>
<reference evidence="1" key="1">
    <citation type="submission" date="2019-08" db="EMBL/GenBank/DDBJ databases">
        <title>The genome of the North American firefly Photinus pyralis.</title>
        <authorList>
            <consortium name="Photinus pyralis genome working group"/>
            <person name="Fallon T.R."/>
            <person name="Sander Lower S.E."/>
            <person name="Weng J.-K."/>
        </authorList>
    </citation>
    <scope>NUCLEOTIDE SEQUENCE</scope>
    <source>
        <strain evidence="1">TRF0915ILg1</strain>
        <tissue evidence="1">Whole body</tissue>
    </source>
</reference>
<evidence type="ECO:0000313" key="1">
    <source>
        <dbReference type="EMBL" id="KAF2889412.1"/>
    </source>
</evidence>
<comment type="caution">
    <text evidence="1">The sequence shown here is derived from an EMBL/GenBank/DDBJ whole genome shotgun (WGS) entry which is preliminary data.</text>
</comment>
<dbReference type="InterPro" id="IPR001969">
    <property type="entry name" value="Aspartic_peptidase_AS"/>
</dbReference>
<dbReference type="CDD" id="cd00303">
    <property type="entry name" value="retropepsin_like"/>
    <property type="match status" value="1"/>
</dbReference>
<organism evidence="1 2">
    <name type="scientific">Ignelater luminosus</name>
    <name type="common">Cucubano</name>
    <name type="synonym">Pyrophorus luminosus</name>
    <dbReference type="NCBI Taxonomy" id="2038154"/>
    <lineage>
        <taxon>Eukaryota</taxon>
        <taxon>Metazoa</taxon>
        <taxon>Ecdysozoa</taxon>
        <taxon>Arthropoda</taxon>
        <taxon>Hexapoda</taxon>
        <taxon>Insecta</taxon>
        <taxon>Pterygota</taxon>
        <taxon>Neoptera</taxon>
        <taxon>Endopterygota</taxon>
        <taxon>Coleoptera</taxon>
        <taxon>Polyphaga</taxon>
        <taxon>Elateriformia</taxon>
        <taxon>Elateroidea</taxon>
        <taxon>Elateridae</taxon>
        <taxon>Agrypninae</taxon>
        <taxon>Pyrophorini</taxon>
        <taxon>Ignelater</taxon>
    </lineage>
</organism>
<dbReference type="OrthoDB" id="6763122at2759"/>
<dbReference type="AlphaFoldDB" id="A0A8K0CQD6"/>